<accession>A0A370U513</accession>
<evidence type="ECO:0000313" key="6">
    <source>
        <dbReference type="EMBL" id="RDL42861.1"/>
    </source>
</evidence>
<dbReference type="GO" id="GO:0006629">
    <property type="term" value="P:lipid metabolic process"/>
    <property type="evidence" value="ECO:0007669"/>
    <property type="project" value="InterPro"/>
</dbReference>
<sequence>MNQSLWSPTQSMKDDCALTRFAHQVGLPNQDYDALHRWSISDLSGFWSQVWDFAGVIGEKGNDTFIPNAEHWMTESQFFPSARLNLAENLLKQTGSAPCVIETNESGDRQVYSADEVRAEVARVAQGLRQAGVEPGDRVAVVMPNKFSCLVTHLATLAVGGVWTSCSPDFGVEAIIDRIGQVTPKLLFVEPIFQYAGKQHDISQSALLLAQRIESVEQLVIVGPHSLEPLDKVTHWSDFGDEADLEFTRVGFDDPAYILYTSGTTGVPKAIVHRTGGVLLQQLKEHLLHNDVRKGDRVLWYTNTAWMMYHWIVAALGCDAVLVLYDGAPILKQHAGLDCSPLWRVVEQEQLTHLGISPKYLGTLAEAEFEPQQHHDLSSLRWLLSAGSPVAPNQYDWIYSAISKQVGFSSISGGTELMGCFLLGTPWHSLRKGTLTAKALGMAVNVLDDRGAPVIGRQGNLVCTEPFPSMPLSFWGEEGFARYKKTYFSDRDEIWVHGDHAQMNSDGTAVIYGRSDNTLNPGGVRIGTADIYNACDGIKEIEDCVVFGRPIAGDEEIVLCIQLREDVTAHDGLAQRIRKSIRMACSPRHVPAAIYLVDDVPYTLNGKRVEGAAQSSLLGKPVNNVASLQNPQCLEQYRNLAQERAL</sequence>
<dbReference type="PANTHER" id="PTHR42921">
    <property type="entry name" value="ACETOACETYL-COA SYNTHETASE"/>
    <property type="match status" value="1"/>
</dbReference>
<name>A0A370U513_9GAMM</name>
<dbReference type="InterPro" id="IPR042099">
    <property type="entry name" value="ANL_N_sf"/>
</dbReference>
<keyword evidence="7" id="KW-1185">Reference proteome</keyword>
<dbReference type="Gene3D" id="3.40.50.12780">
    <property type="entry name" value="N-terminal domain of ligase-like"/>
    <property type="match status" value="1"/>
</dbReference>
<dbReference type="PROSITE" id="PS00455">
    <property type="entry name" value="AMP_BINDING"/>
    <property type="match status" value="1"/>
</dbReference>
<dbReference type="Pfam" id="PF00501">
    <property type="entry name" value="AMP-binding"/>
    <property type="match status" value="1"/>
</dbReference>
<feature type="domain" description="AMP-dependent synthetase/ligase" evidence="5">
    <location>
        <begin position="92"/>
        <end position="466"/>
    </location>
</feature>
<dbReference type="NCBIfam" id="TIGR01217">
    <property type="entry name" value="ac_ac_CoA_syn"/>
    <property type="match status" value="1"/>
</dbReference>
<dbReference type="InterPro" id="IPR000873">
    <property type="entry name" value="AMP-dep_synth/lig_dom"/>
</dbReference>
<dbReference type="InterPro" id="IPR020845">
    <property type="entry name" value="AMP-binding_CS"/>
</dbReference>
<evidence type="ECO:0000256" key="3">
    <source>
        <dbReference type="ARBA" id="ARBA00022741"/>
    </source>
</evidence>
<organism evidence="6 7">
    <name type="scientific">Marinomonas piezotolerans</name>
    <dbReference type="NCBI Taxonomy" id="2213058"/>
    <lineage>
        <taxon>Bacteria</taxon>
        <taxon>Pseudomonadati</taxon>
        <taxon>Pseudomonadota</taxon>
        <taxon>Gammaproteobacteria</taxon>
        <taxon>Oceanospirillales</taxon>
        <taxon>Oceanospirillaceae</taxon>
        <taxon>Marinomonas</taxon>
    </lineage>
</organism>
<dbReference type="Gene3D" id="3.30.300.30">
    <property type="match status" value="1"/>
</dbReference>
<evidence type="ECO:0000259" key="5">
    <source>
        <dbReference type="Pfam" id="PF00501"/>
    </source>
</evidence>
<proteinExistence type="inferred from homology"/>
<dbReference type="OrthoDB" id="9803968at2"/>
<evidence type="ECO:0000256" key="1">
    <source>
        <dbReference type="ARBA" id="ARBA00006432"/>
    </source>
</evidence>
<dbReference type="Proteomes" id="UP000254326">
    <property type="component" value="Unassembled WGS sequence"/>
</dbReference>
<dbReference type="PANTHER" id="PTHR42921:SF1">
    <property type="entry name" value="ACETOACETYL-COA SYNTHETASE"/>
    <property type="match status" value="1"/>
</dbReference>
<dbReference type="AlphaFoldDB" id="A0A370U513"/>
<gene>
    <name evidence="6" type="ORF">DN730_17520</name>
</gene>
<evidence type="ECO:0000313" key="7">
    <source>
        <dbReference type="Proteomes" id="UP000254326"/>
    </source>
</evidence>
<dbReference type="NCBIfam" id="NF002937">
    <property type="entry name" value="PRK03584.1"/>
    <property type="match status" value="1"/>
</dbReference>
<comment type="caution">
    <text evidence="6">The sequence shown here is derived from an EMBL/GenBank/DDBJ whole genome shotgun (WGS) entry which is preliminary data.</text>
</comment>
<evidence type="ECO:0000256" key="2">
    <source>
        <dbReference type="ARBA" id="ARBA00022598"/>
    </source>
</evidence>
<dbReference type="InterPro" id="IPR045851">
    <property type="entry name" value="AMP-bd_C_sf"/>
</dbReference>
<dbReference type="EMBL" id="QKRA01000013">
    <property type="protein sequence ID" value="RDL42861.1"/>
    <property type="molecule type" value="Genomic_DNA"/>
</dbReference>
<dbReference type="InterPro" id="IPR005914">
    <property type="entry name" value="Acac_CoA_synth"/>
</dbReference>
<dbReference type="GO" id="GO:0030729">
    <property type="term" value="F:acetoacetate-CoA ligase activity"/>
    <property type="evidence" value="ECO:0007669"/>
    <property type="project" value="InterPro"/>
</dbReference>
<keyword evidence="4" id="KW-0067">ATP-binding</keyword>
<evidence type="ECO:0000256" key="4">
    <source>
        <dbReference type="ARBA" id="ARBA00022840"/>
    </source>
</evidence>
<keyword evidence="2 6" id="KW-0436">Ligase</keyword>
<protein>
    <submittedName>
        <fullName evidence="6">Acetoacetate--CoA ligase</fullName>
    </submittedName>
</protein>
<dbReference type="GO" id="GO:0005524">
    <property type="term" value="F:ATP binding"/>
    <property type="evidence" value="ECO:0007669"/>
    <property type="project" value="UniProtKB-KW"/>
</dbReference>
<reference evidence="6 7" key="1">
    <citation type="submission" date="2018-06" db="EMBL/GenBank/DDBJ databases">
        <title>Marinomonas sp. YLB-05 draft genome sequence.</title>
        <authorList>
            <person name="Yu L."/>
            <person name="Tang X."/>
        </authorList>
    </citation>
    <scope>NUCLEOTIDE SEQUENCE [LARGE SCALE GENOMIC DNA]</scope>
    <source>
        <strain evidence="6 7">YLB-05</strain>
    </source>
</reference>
<keyword evidence="3" id="KW-0547">Nucleotide-binding</keyword>
<comment type="similarity">
    <text evidence="1">Belongs to the ATP-dependent AMP-binding enzyme family.</text>
</comment>
<dbReference type="RefSeq" id="WP_115469435.1">
    <property type="nucleotide sequence ID" value="NZ_QKRA01000013.1"/>
</dbReference>
<dbReference type="SUPFAM" id="SSF56801">
    <property type="entry name" value="Acetyl-CoA synthetase-like"/>
    <property type="match status" value="1"/>
</dbReference>